<dbReference type="Pfam" id="PF05485">
    <property type="entry name" value="THAP"/>
    <property type="match status" value="1"/>
</dbReference>
<accession>A0AAU9TQ50</accession>
<dbReference type="PANTHER" id="PTHR47696">
    <property type="entry name" value="THAP DOMAIN-CONTAINING PROTEIN 2"/>
    <property type="match status" value="1"/>
</dbReference>
<name>A0AAU9TQ50_EUPED</name>
<dbReference type="EMBL" id="CAKOGL010000006">
    <property type="protein sequence ID" value="CAH2087579.1"/>
    <property type="molecule type" value="Genomic_DNA"/>
</dbReference>
<dbReference type="SUPFAM" id="SSF57716">
    <property type="entry name" value="Glucocorticoid receptor-like (DNA-binding domain)"/>
    <property type="match status" value="1"/>
</dbReference>
<dbReference type="SMART" id="SM00692">
    <property type="entry name" value="DM3"/>
    <property type="match status" value="1"/>
</dbReference>
<keyword evidence="9" id="KW-1185">Reference proteome</keyword>
<evidence type="ECO:0000256" key="6">
    <source>
        <dbReference type="SAM" id="Coils"/>
    </source>
</evidence>
<dbReference type="SMART" id="SM00980">
    <property type="entry name" value="THAP"/>
    <property type="match status" value="1"/>
</dbReference>
<gene>
    <name evidence="8" type="ORF">EEDITHA_LOCUS3827</name>
</gene>
<keyword evidence="1" id="KW-0479">Metal-binding</keyword>
<evidence type="ECO:0000256" key="5">
    <source>
        <dbReference type="PROSITE-ProRule" id="PRU00309"/>
    </source>
</evidence>
<reference evidence="8" key="1">
    <citation type="submission" date="2022-03" db="EMBL/GenBank/DDBJ databases">
        <authorList>
            <person name="Tunstrom K."/>
        </authorList>
    </citation>
    <scope>NUCLEOTIDE SEQUENCE</scope>
</reference>
<comment type="caution">
    <text evidence="8">The sequence shown here is derived from an EMBL/GenBank/DDBJ whole genome shotgun (WGS) entry which is preliminary data.</text>
</comment>
<dbReference type="InterPro" id="IPR038441">
    <property type="entry name" value="THAP_Znf_sf"/>
</dbReference>
<evidence type="ECO:0000256" key="3">
    <source>
        <dbReference type="ARBA" id="ARBA00022833"/>
    </source>
</evidence>
<dbReference type="PANTHER" id="PTHR47696:SF1">
    <property type="entry name" value="THAP DOMAIN-CONTAINING PROTEIN 2"/>
    <property type="match status" value="1"/>
</dbReference>
<evidence type="ECO:0000259" key="7">
    <source>
        <dbReference type="PROSITE" id="PS50950"/>
    </source>
</evidence>
<feature type="domain" description="THAP-type" evidence="7">
    <location>
        <begin position="1"/>
        <end position="81"/>
    </location>
</feature>
<dbReference type="InterPro" id="IPR026521">
    <property type="entry name" value="THAP2"/>
</dbReference>
<keyword evidence="2 5" id="KW-0863">Zinc-finger</keyword>
<keyword evidence="6" id="KW-0175">Coiled coil</keyword>
<protein>
    <recommendedName>
        <fullName evidence="7">THAP-type domain-containing protein</fullName>
    </recommendedName>
</protein>
<sequence>MPSCCIKQCSARKRNNQPTLTFHRFPTNEIMKKKWLEIIGSENIKPRLKSLFVCSMHFDESSFNRTLDIVRLRDGIVPSSQLGQHTQSTLELTLNSQPSVSVMISDPQTSTEIGKLVLQERQENVASEQILLPKNEKIYHLTQKCENLKKKVKQLNEKVRRRDKKIALLSHILKDLQKRNLLKSEETLILEECAGPEDFLKKQIAKSRGIPLEKKIS</sequence>
<dbReference type="GO" id="GO:0003677">
    <property type="term" value="F:DNA binding"/>
    <property type="evidence" value="ECO:0007669"/>
    <property type="project" value="UniProtKB-UniRule"/>
</dbReference>
<dbReference type="Proteomes" id="UP001153954">
    <property type="component" value="Unassembled WGS sequence"/>
</dbReference>
<dbReference type="GO" id="GO:0008270">
    <property type="term" value="F:zinc ion binding"/>
    <property type="evidence" value="ECO:0007669"/>
    <property type="project" value="UniProtKB-KW"/>
</dbReference>
<evidence type="ECO:0000256" key="2">
    <source>
        <dbReference type="ARBA" id="ARBA00022771"/>
    </source>
</evidence>
<evidence type="ECO:0000313" key="8">
    <source>
        <dbReference type="EMBL" id="CAH2087579.1"/>
    </source>
</evidence>
<dbReference type="AlphaFoldDB" id="A0AAU9TQ50"/>
<dbReference type="InterPro" id="IPR006612">
    <property type="entry name" value="THAP_Znf"/>
</dbReference>
<feature type="coiled-coil region" evidence="6">
    <location>
        <begin position="138"/>
        <end position="165"/>
    </location>
</feature>
<keyword evidence="4 5" id="KW-0238">DNA-binding</keyword>
<evidence type="ECO:0000313" key="9">
    <source>
        <dbReference type="Proteomes" id="UP001153954"/>
    </source>
</evidence>
<proteinExistence type="predicted"/>
<dbReference type="PROSITE" id="PS50950">
    <property type="entry name" value="ZF_THAP"/>
    <property type="match status" value="1"/>
</dbReference>
<evidence type="ECO:0000256" key="4">
    <source>
        <dbReference type="ARBA" id="ARBA00023125"/>
    </source>
</evidence>
<keyword evidence="3" id="KW-0862">Zinc</keyword>
<organism evidence="8 9">
    <name type="scientific">Euphydryas editha</name>
    <name type="common">Edith's checkerspot</name>
    <dbReference type="NCBI Taxonomy" id="104508"/>
    <lineage>
        <taxon>Eukaryota</taxon>
        <taxon>Metazoa</taxon>
        <taxon>Ecdysozoa</taxon>
        <taxon>Arthropoda</taxon>
        <taxon>Hexapoda</taxon>
        <taxon>Insecta</taxon>
        <taxon>Pterygota</taxon>
        <taxon>Neoptera</taxon>
        <taxon>Endopterygota</taxon>
        <taxon>Lepidoptera</taxon>
        <taxon>Glossata</taxon>
        <taxon>Ditrysia</taxon>
        <taxon>Papilionoidea</taxon>
        <taxon>Nymphalidae</taxon>
        <taxon>Nymphalinae</taxon>
        <taxon>Euphydryas</taxon>
    </lineage>
</organism>
<evidence type="ECO:0000256" key="1">
    <source>
        <dbReference type="ARBA" id="ARBA00022723"/>
    </source>
</evidence>
<dbReference type="Gene3D" id="6.20.210.20">
    <property type="entry name" value="THAP domain"/>
    <property type="match status" value="1"/>
</dbReference>